<keyword evidence="2" id="KW-0547">Nucleotide-binding</keyword>
<dbReference type="AlphaFoldDB" id="A0A8J4X9D6"/>
<feature type="region of interest" description="Disordered" evidence="1">
    <location>
        <begin position="13"/>
        <end position="74"/>
    </location>
</feature>
<organism evidence="2 3">
    <name type="scientific">Clarias magur</name>
    <name type="common">Asian catfish</name>
    <name type="synonym">Macropteronotus magur</name>
    <dbReference type="NCBI Taxonomy" id="1594786"/>
    <lineage>
        <taxon>Eukaryota</taxon>
        <taxon>Metazoa</taxon>
        <taxon>Chordata</taxon>
        <taxon>Craniata</taxon>
        <taxon>Vertebrata</taxon>
        <taxon>Euteleostomi</taxon>
        <taxon>Actinopterygii</taxon>
        <taxon>Neopterygii</taxon>
        <taxon>Teleostei</taxon>
        <taxon>Ostariophysi</taxon>
        <taxon>Siluriformes</taxon>
        <taxon>Clariidae</taxon>
        <taxon>Clarias</taxon>
    </lineage>
</organism>
<dbReference type="GO" id="GO:0005524">
    <property type="term" value="F:ATP binding"/>
    <property type="evidence" value="ECO:0007669"/>
    <property type="project" value="UniProtKB-KW"/>
</dbReference>
<keyword evidence="3" id="KW-1185">Reference proteome</keyword>
<evidence type="ECO:0000313" key="3">
    <source>
        <dbReference type="Proteomes" id="UP000727407"/>
    </source>
</evidence>
<feature type="compositionally biased region" description="Basic and acidic residues" evidence="1">
    <location>
        <begin position="19"/>
        <end position="45"/>
    </location>
</feature>
<dbReference type="Proteomes" id="UP000727407">
    <property type="component" value="Unassembled WGS sequence"/>
</dbReference>
<accession>A0A8J4X9D6</accession>
<gene>
    <name evidence="2" type="primary">Abca7</name>
    <name evidence="2" type="ORF">DAT39_020940</name>
</gene>
<sequence length="74" mass="7941">MELCQARLLEKALGGAGLDQEHVEGRGTHTEDTTDGQKAESDPHGKSRKVSAEEVPPLEPGSASWVYADDLLPK</sequence>
<evidence type="ECO:0000313" key="2">
    <source>
        <dbReference type="EMBL" id="KAF5889350.1"/>
    </source>
</evidence>
<dbReference type="EMBL" id="QNUK01000823">
    <property type="protein sequence ID" value="KAF5889350.1"/>
    <property type="molecule type" value="Genomic_DNA"/>
</dbReference>
<proteinExistence type="predicted"/>
<evidence type="ECO:0000256" key="1">
    <source>
        <dbReference type="SAM" id="MobiDB-lite"/>
    </source>
</evidence>
<protein>
    <submittedName>
        <fullName evidence="2">ATP-binding cassette sub-family A member 7</fullName>
    </submittedName>
</protein>
<keyword evidence="2" id="KW-0067">ATP-binding</keyword>
<reference evidence="2" key="1">
    <citation type="submission" date="2020-07" db="EMBL/GenBank/DDBJ databases">
        <title>Clarias magur genome sequencing, assembly and annotation.</title>
        <authorList>
            <person name="Kushwaha B."/>
            <person name="Kumar R."/>
            <person name="Das P."/>
            <person name="Joshi C.G."/>
            <person name="Kumar D."/>
            <person name="Nagpure N.S."/>
            <person name="Pandey M."/>
            <person name="Agarwal S."/>
            <person name="Srivastava S."/>
            <person name="Singh M."/>
            <person name="Sahoo L."/>
            <person name="Jayasankar P."/>
            <person name="Meher P.K."/>
            <person name="Koringa P.G."/>
            <person name="Iquebal M.A."/>
            <person name="Das S.P."/>
            <person name="Bit A."/>
            <person name="Patnaik S."/>
            <person name="Patel N."/>
            <person name="Shah T.M."/>
            <person name="Hinsu A."/>
            <person name="Jena J.K."/>
        </authorList>
    </citation>
    <scope>NUCLEOTIDE SEQUENCE</scope>
    <source>
        <strain evidence="2">CIFAMagur01</strain>
        <tissue evidence="2">Testis</tissue>
    </source>
</reference>
<comment type="caution">
    <text evidence="2">The sequence shown here is derived from an EMBL/GenBank/DDBJ whole genome shotgun (WGS) entry which is preliminary data.</text>
</comment>
<name>A0A8J4X9D6_CLAMG</name>